<evidence type="ECO:0000256" key="3">
    <source>
        <dbReference type="ARBA" id="ARBA00007725"/>
    </source>
</evidence>
<dbReference type="PANTHER" id="PTHR33529:SF2">
    <property type="entry name" value="LIPOPOLYSACCHARIDE EXPORT SYSTEM PERMEASE PROTEIN LPTG"/>
    <property type="match status" value="1"/>
</dbReference>
<feature type="transmembrane region" description="Helical" evidence="9">
    <location>
        <begin position="185"/>
        <end position="207"/>
    </location>
</feature>
<evidence type="ECO:0000256" key="6">
    <source>
        <dbReference type="ARBA" id="ARBA00022989"/>
    </source>
</evidence>
<dbReference type="Pfam" id="PF03739">
    <property type="entry name" value="LptF_LptG"/>
    <property type="match status" value="1"/>
</dbReference>
<dbReference type="Proteomes" id="UP000885832">
    <property type="component" value="Unassembled WGS sequence"/>
</dbReference>
<reference evidence="10" key="1">
    <citation type="journal article" date="2020" name="mSystems">
        <title>Genome- and Community-Level Interaction Insights into Carbon Utilization and Element Cycling Functions of Hydrothermarchaeota in Hydrothermal Sediment.</title>
        <authorList>
            <person name="Zhou Z."/>
            <person name="Liu Y."/>
            <person name="Xu W."/>
            <person name="Pan J."/>
            <person name="Luo Z.H."/>
            <person name="Li M."/>
        </authorList>
    </citation>
    <scope>NUCLEOTIDE SEQUENCE [LARGE SCALE GENOMIC DNA]</scope>
    <source>
        <strain evidence="10">HyVt-505</strain>
    </source>
</reference>
<comment type="similarity">
    <text evidence="3">Belongs to the LptF/LptG family.</text>
</comment>
<dbReference type="GO" id="GO:0043190">
    <property type="term" value="C:ATP-binding cassette (ABC) transporter complex"/>
    <property type="evidence" value="ECO:0007669"/>
    <property type="project" value="TreeGrafter"/>
</dbReference>
<organism evidence="10">
    <name type="scientific">Candidatus Tenderia electrophaga</name>
    <dbReference type="NCBI Taxonomy" id="1748243"/>
    <lineage>
        <taxon>Bacteria</taxon>
        <taxon>Pseudomonadati</taxon>
        <taxon>Pseudomonadota</taxon>
        <taxon>Gammaproteobacteria</taxon>
        <taxon>Candidatus Tenderiales</taxon>
        <taxon>Candidatus Tenderiaceae</taxon>
        <taxon>Candidatus Tenderia</taxon>
    </lineage>
</organism>
<keyword evidence="6 9" id="KW-1133">Transmembrane helix</keyword>
<evidence type="ECO:0000256" key="1">
    <source>
        <dbReference type="ARBA" id="ARBA00002265"/>
    </source>
</evidence>
<proteinExistence type="inferred from homology"/>
<keyword evidence="4" id="KW-1003">Cell membrane</keyword>
<evidence type="ECO:0000256" key="9">
    <source>
        <dbReference type="SAM" id="Phobius"/>
    </source>
</evidence>
<dbReference type="PANTHER" id="PTHR33529">
    <property type="entry name" value="SLR0882 PROTEIN-RELATED"/>
    <property type="match status" value="1"/>
</dbReference>
<evidence type="ECO:0000256" key="7">
    <source>
        <dbReference type="ARBA" id="ARBA00023136"/>
    </source>
</evidence>
<evidence type="ECO:0000256" key="4">
    <source>
        <dbReference type="ARBA" id="ARBA00022475"/>
    </source>
</evidence>
<comment type="subcellular location">
    <subcellularLocation>
        <location evidence="2">Cell membrane</location>
        <topology evidence="2">Multi-pass membrane protein</topology>
    </subcellularLocation>
</comment>
<keyword evidence="7 9" id="KW-0472">Membrane</keyword>
<comment type="subunit">
    <text evidence="8">Component of the lipopolysaccharide transport and assembly complex. The LptBFG transporter is composed of two ATP-binding proteins (LptB) and two transmembrane proteins (LptF and LptG).</text>
</comment>
<gene>
    <name evidence="10" type="ORF">ENJ65_06405</name>
</gene>
<dbReference type="GO" id="GO:0015920">
    <property type="term" value="P:lipopolysaccharide transport"/>
    <property type="evidence" value="ECO:0007669"/>
    <property type="project" value="TreeGrafter"/>
</dbReference>
<dbReference type="AlphaFoldDB" id="A0A832J564"/>
<feature type="transmembrane region" description="Helical" evidence="9">
    <location>
        <begin position="156"/>
        <end position="173"/>
    </location>
</feature>
<sequence>RSDKGLWARDGNSVIHIRDLMSSDRVGRVSVYNFDDLNRLQSITTVGEASYEGDRWLLKRVLSSTVSEDGVKTSRYNTLLQKSLLTPELIGVVTVKPGYLSAPGLYRYIGYLDDNGLDSSKYVLALLKKAVMPLTTMVMVFLAVPFVFGPLRSVGVGQRIFVGTLFGIGYFLADQTTGQMGLVYGLPPLMSVLVAPVLFFVIAVYMFKRVR</sequence>
<accession>A0A832J564</accession>
<dbReference type="InterPro" id="IPR005495">
    <property type="entry name" value="LptG/LptF_permease"/>
</dbReference>
<name>A0A832J564_9GAMM</name>
<evidence type="ECO:0000313" key="10">
    <source>
        <dbReference type="EMBL" id="HHJ81249.1"/>
    </source>
</evidence>
<feature type="non-terminal residue" evidence="10">
    <location>
        <position position="1"/>
    </location>
</feature>
<keyword evidence="5 9" id="KW-0812">Transmembrane</keyword>
<feature type="transmembrane region" description="Helical" evidence="9">
    <location>
        <begin position="130"/>
        <end position="149"/>
    </location>
</feature>
<evidence type="ECO:0000256" key="2">
    <source>
        <dbReference type="ARBA" id="ARBA00004651"/>
    </source>
</evidence>
<comment type="caution">
    <text evidence="10">The sequence shown here is derived from an EMBL/GenBank/DDBJ whole genome shotgun (WGS) entry which is preliminary data.</text>
</comment>
<evidence type="ECO:0000256" key="8">
    <source>
        <dbReference type="ARBA" id="ARBA00026081"/>
    </source>
</evidence>
<protein>
    <submittedName>
        <fullName evidence="10">LptF/LptG family permease</fullName>
    </submittedName>
</protein>
<comment type="function">
    <text evidence="1">Part of the ABC transporter complex LptBFG involved in the translocation of lipopolysaccharide (LPS) from the inner membrane to the outer membrane.</text>
</comment>
<dbReference type="EMBL" id="DRNF01000404">
    <property type="protein sequence ID" value="HHJ81249.1"/>
    <property type="molecule type" value="Genomic_DNA"/>
</dbReference>
<evidence type="ECO:0000256" key="5">
    <source>
        <dbReference type="ARBA" id="ARBA00022692"/>
    </source>
</evidence>